<dbReference type="Proteomes" id="UP000322214">
    <property type="component" value="Chromosome"/>
</dbReference>
<dbReference type="RefSeq" id="WP_075085628.1">
    <property type="nucleotide sequence ID" value="NZ_CP042912.1"/>
</dbReference>
<dbReference type="KEGG" id="mff:MFFC18_18230"/>
<protein>
    <submittedName>
        <fullName evidence="1">Uncharacterized protein</fullName>
    </submittedName>
</protein>
<accession>A0A5B9PAH9</accession>
<name>A0A5B9PAH9_9BACT</name>
<keyword evidence="2" id="KW-1185">Reference proteome</keyword>
<gene>
    <name evidence="1" type="ORF">MFFC18_18230</name>
</gene>
<organism evidence="1 2">
    <name type="scientific">Mariniblastus fucicola</name>
    <dbReference type="NCBI Taxonomy" id="980251"/>
    <lineage>
        <taxon>Bacteria</taxon>
        <taxon>Pseudomonadati</taxon>
        <taxon>Planctomycetota</taxon>
        <taxon>Planctomycetia</taxon>
        <taxon>Pirellulales</taxon>
        <taxon>Pirellulaceae</taxon>
        <taxon>Mariniblastus</taxon>
    </lineage>
</organism>
<proteinExistence type="predicted"/>
<sequence>MPKFTTRSIFYWTAVLAAGLGALAWLDYGYRTDASSESFLVCDREYSPDWQSRPQFDRLSGVNCRPVVLQNVPTGRPGQFETYIDQKLLSVNFDDRFGNSSFKYNFSVDANFNDSWGEYYVSGRLNGGGNTDSSCLVNYRLDTTEKQMIVEINQRLSYPERFVHCELVFQWDGKRFVLLDGG</sequence>
<dbReference type="AlphaFoldDB" id="A0A5B9PAH9"/>
<dbReference type="EMBL" id="CP042912">
    <property type="protein sequence ID" value="QEG21962.1"/>
    <property type="molecule type" value="Genomic_DNA"/>
</dbReference>
<reference evidence="1 2" key="1">
    <citation type="submission" date="2019-08" db="EMBL/GenBank/DDBJ databases">
        <title>Deep-cultivation of Planctomycetes and their phenomic and genomic characterization uncovers novel biology.</title>
        <authorList>
            <person name="Wiegand S."/>
            <person name="Jogler M."/>
            <person name="Boedeker C."/>
            <person name="Pinto D."/>
            <person name="Vollmers J."/>
            <person name="Rivas-Marin E."/>
            <person name="Kohn T."/>
            <person name="Peeters S.H."/>
            <person name="Heuer A."/>
            <person name="Rast P."/>
            <person name="Oberbeckmann S."/>
            <person name="Bunk B."/>
            <person name="Jeske O."/>
            <person name="Meyerdierks A."/>
            <person name="Storesund J.E."/>
            <person name="Kallscheuer N."/>
            <person name="Luecker S."/>
            <person name="Lage O.M."/>
            <person name="Pohl T."/>
            <person name="Merkel B.J."/>
            <person name="Hornburger P."/>
            <person name="Mueller R.-W."/>
            <person name="Bruemmer F."/>
            <person name="Labrenz M."/>
            <person name="Spormann A.M."/>
            <person name="Op den Camp H."/>
            <person name="Overmann J."/>
            <person name="Amann R."/>
            <person name="Jetten M.S.M."/>
            <person name="Mascher T."/>
            <person name="Medema M.H."/>
            <person name="Devos D.P."/>
            <person name="Kaster A.-K."/>
            <person name="Ovreas L."/>
            <person name="Rohde M."/>
            <person name="Galperin M.Y."/>
            <person name="Jogler C."/>
        </authorList>
    </citation>
    <scope>NUCLEOTIDE SEQUENCE [LARGE SCALE GENOMIC DNA]</scope>
    <source>
        <strain evidence="1 2">FC18</strain>
    </source>
</reference>
<evidence type="ECO:0000313" key="2">
    <source>
        <dbReference type="Proteomes" id="UP000322214"/>
    </source>
</evidence>
<evidence type="ECO:0000313" key="1">
    <source>
        <dbReference type="EMBL" id="QEG21962.1"/>
    </source>
</evidence>